<dbReference type="InterPro" id="IPR018393">
    <property type="entry name" value="NADHpl_OxRdtase_5_subgr"/>
</dbReference>
<evidence type="ECO:0000313" key="11">
    <source>
        <dbReference type="Proteomes" id="UP001197974"/>
    </source>
</evidence>
<feature type="transmembrane region" description="Helical" evidence="7">
    <location>
        <begin position="442"/>
        <end position="464"/>
    </location>
</feature>
<feature type="transmembrane region" description="Helical" evidence="7">
    <location>
        <begin position="402"/>
        <end position="422"/>
    </location>
</feature>
<gene>
    <name evidence="10" type="primary">nuoL</name>
    <name evidence="10" type="ORF">LC087_12165</name>
</gene>
<keyword evidence="11" id="KW-1185">Reference proteome</keyword>
<evidence type="ECO:0000259" key="8">
    <source>
        <dbReference type="Pfam" id="PF00361"/>
    </source>
</evidence>
<feature type="transmembrane region" description="Helical" evidence="7">
    <location>
        <begin position="30"/>
        <end position="51"/>
    </location>
</feature>
<accession>A0ABY9K0V7</accession>
<feature type="transmembrane region" description="Helical" evidence="7">
    <location>
        <begin position="208"/>
        <end position="233"/>
    </location>
</feature>
<name>A0ABY9K0V7_9BACI</name>
<reference evidence="10 11" key="1">
    <citation type="submission" date="2023-06" db="EMBL/GenBank/DDBJ databases">
        <title>Five Gram-positive bacteria isolated from mangrove sediments in Shenzhen, Guangdong, China.</title>
        <authorList>
            <person name="Yu S."/>
            <person name="Zheng W."/>
            <person name="Huang Y."/>
        </authorList>
    </citation>
    <scope>NUCLEOTIDE SEQUENCE [LARGE SCALE GENOMIC DNA]</scope>
    <source>
        <strain evidence="10 11">SaN35-3</strain>
    </source>
</reference>
<keyword evidence="4 7" id="KW-1133">Transmembrane helix</keyword>
<dbReference type="InterPro" id="IPR001750">
    <property type="entry name" value="ND/Mrp_TM"/>
</dbReference>
<dbReference type="Proteomes" id="UP001197974">
    <property type="component" value="Chromosome"/>
</dbReference>
<dbReference type="NCBIfam" id="TIGR01974">
    <property type="entry name" value="NDH_I_L"/>
    <property type="match status" value="1"/>
</dbReference>
<feature type="transmembrane region" description="Helical" evidence="7">
    <location>
        <begin position="329"/>
        <end position="350"/>
    </location>
</feature>
<dbReference type="PANTHER" id="PTHR42829">
    <property type="entry name" value="NADH-UBIQUINONE OXIDOREDUCTASE CHAIN 5"/>
    <property type="match status" value="1"/>
</dbReference>
<dbReference type="InterPro" id="IPR003945">
    <property type="entry name" value="NU5C-like"/>
</dbReference>
<protein>
    <submittedName>
        <fullName evidence="10">NADH-quinone oxidoreductase subunit L</fullName>
    </submittedName>
</protein>
<feature type="transmembrane region" description="Helical" evidence="7">
    <location>
        <begin position="6"/>
        <end position="23"/>
    </location>
</feature>
<dbReference type="Pfam" id="PF00361">
    <property type="entry name" value="Proton_antipo_M"/>
    <property type="match status" value="1"/>
</dbReference>
<evidence type="ECO:0000256" key="3">
    <source>
        <dbReference type="ARBA" id="ARBA00022692"/>
    </source>
</evidence>
<feature type="transmembrane region" description="Helical" evidence="7">
    <location>
        <begin position="370"/>
        <end position="390"/>
    </location>
</feature>
<keyword evidence="3 6" id="KW-0812">Transmembrane</keyword>
<comment type="subcellular location">
    <subcellularLocation>
        <location evidence="1">Cell membrane</location>
        <topology evidence="1">Multi-pass membrane protein</topology>
    </subcellularLocation>
    <subcellularLocation>
        <location evidence="6">Membrane</location>
        <topology evidence="6">Multi-pass membrane protein</topology>
    </subcellularLocation>
</comment>
<evidence type="ECO:0000256" key="1">
    <source>
        <dbReference type="ARBA" id="ARBA00004651"/>
    </source>
</evidence>
<dbReference type="EMBL" id="CP129013">
    <property type="protein sequence ID" value="WLR44325.1"/>
    <property type="molecule type" value="Genomic_DNA"/>
</dbReference>
<evidence type="ECO:0000256" key="6">
    <source>
        <dbReference type="RuleBase" id="RU000320"/>
    </source>
</evidence>
<dbReference type="PANTHER" id="PTHR42829:SF2">
    <property type="entry name" value="NADH-UBIQUINONE OXIDOREDUCTASE CHAIN 5"/>
    <property type="match status" value="1"/>
</dbReference>
<evidence type="ECO:0000256" key="7">
    <source>
        <dbReference type="SAM" id="Phobius"/>
    </source>
</evidence>
<keyword evidence="5 7" id="KW-0472">Membrane</keyword>
<dbReference type="PRINTS" id="PR01435">
    <property type="entry name" value="NPOXDRDTASE5"/>
</dbReference>
<evidence type="ECO:0000259" key="9">
    <source>
        <dbReference type="Pfam" id="PF00662"/>
    </source>
</evidence>
<dbReference type="InterPro" id="IPR001516">
    <property type="entry name" value="Proton_antipo_N"/>
</dbReference>
<feature type="domain" description="NADH-Ubiquinone oxidoreductase (complex I) chain 5 N-terminal" evidence="9">
    <location>
        <begin position="62"/>
        <end position="112"/>
    </location>
</feature>
<organism evidence="10 11">
    <name type="scientific">Bacillus carboniphilus</name>
    <dbReference type="NCBI Taxonomy" id="86663"/>
    <lineage>
        <taxon>Bacteria</taxon>
        <taxon>Bacillati</taxon>
        <taxon>Bacillota</taxon>
        <taxon>Bacilli</taxon>
        <taxon>Bacillales</taxon>
        <taxon>Bacillaceae</taxon>
        <taxon>Bacillus</taxon>
    </lineage>
</organism>
<feature type="transmembrane region" description="Helical" evidence="7">
    <location>
        <begin position="580"/>
        <end position="601"/>
    </location>
</feature>
<evidence type="ECO:0000313" key="10">
    <source>
        <dbReference type="EMBL" id="WLR44325.1"/>
    </source>
</evidence>
<feature type="domain" description="NADH:quinone oxidoreductase/Mrp antiporter transmembrane" evidence="8">
    <location>
        <begin position="129"/>
        <end position="417"/>
    </location>
</feature>
<feature type="transmembrane region" description="Helical" evidence="7">
    <location>
        <begin position="111"/>
        <end position="129"/>
    </location>
</feature>
<evidence type="ECO:0000256" key="5">
    <source>
        <dbReference type="ARBA" id="ARBA00023136"/>
    </source>
</evidence>
<comment type="similarity">
    <text evidence="2">Belongs to the CPA3 antiporters (TC 2.A.63) subunit A family.</text>
</comment>
<dbReference type="Pfam" id="PF00662">
    <property type="entry name" value="Proton_antipo_N"/>
    <property type="match status" value="1"/>
</dbReference>
<feature type="transmembrane region" description="Helical" evidence="7">
    <location>
        <begin position="301"/>
        <end position="323"/>
    </location>
</feature>
<evidence type="ECO:0000256" key="4">
    <source>
        <dbReference type="ARBA" id="ARBA00022989"/>
    </source>
</evidence>
<feature type="transmembrane region" description="Helical" evidence="7">
    <location>
        <begin position="79"/>
        <end position="99"/>
    </location>
</feature>
<evidence type="ECO:0000256" key="2">
    <source>
        <dbReference type="ARBA" id="ARBA00008483"/>
    </source>
</evidence>
<feature type="transmembrane region" description="Helical" evidence="7">
    <location>
        <begin position="165"/>
        <end position="188"/>
    </location>
</feature>
<dbReference type="PRINTS" id="PR01434">
    <property type="entry name" value="NADHDHGNASE5"/>
</dbReference>
<feature type="transmembrane region" description="Helical" evidence="7">
    <location>
        <begin position="245"/>
        <end position="267"/>
    </location>
</feature>
<feature type="transmembrane region" description="Helical" evidence="7">
    <location>
        <begin position="135"/>
        <end position="153"/>
    </location>
</feature>
<dbReference type="Gene3D" id="1.20.5.2700">
    <property type="match status" value="1"/>
</dbReference>
<proteinExistence type="inferred from homology"/>
<sequence>MMNWAWIIPVLPLLSFLICLIWSNNRRVAVISTSLVALTFLSSVIILFLQIKNGSFTTNVEWVNIRSMELYVGFEINPLNALMLLIVSLVSFCVHLYSIHYMAQTARYPIYFGYVSFFTFAMLGLVMTTNLLQFYLFWELVGVGSFLLIGFYFHKKEAIEAARKAFLVTRIGDLFLFVGMILLFWEVGSLQFEEIFLAVQNNEISESSLIGITVLMFGGAVGKSAQFPLHIWLPDAMEGPTPVSALIHAATMVAAGVYLVAALYPLFAQSESTLLIISIVGAITALFAALQATVQDDIKRILAYSTISQLGYMMLALGSFGYFAGIFHLMTHAFFKALLFLVAGCIICALHTQRINEISGLWRKMPIISLFLLVGTLSISGFPFFAGFYSKEEILYALWERGSLLLFFIAILTTFLTSFYMFRLFFRIVLPKKELSDETIQFPLTVVIPLAILAVLSFGGGFVYKPLHDWIMAEITLPSINHEGIWIMIISIIMTLVGAGLAYVNDQKKRSYFALPLLKNGLYIDEFYQHTFVLGTKKLSDLLTFIERYVVGGMTKWMVQMPLFLGRVGGTIHNGQVQRYISFSFIGLSIILMVSFLIRGWM</sequence>
<feature type="transmembrane region" description="Helical" evidence="7">
    <location>
        <begin position="484"/>
        <end position="504"/>
    </location>
</feature>
<feature type="transmembrane region" description="Helical" evidence="7">
    <location>
        <begin position="273"/>
        <end position="294"/>
    </location>
</feature>
<dbReference type="NCBIfam" id="NF005141">
    <property type="entry name" value="PRK06590.1"/>
    <property type="match status" value="1"/>
</dbReference>